<feature type="domain" description="EF-hand" evidence="1">
    <location>
        <begin position="641"/>
        <end position="676"/>
    </location>
</feature>
<dbReference type="EMBL" id="GG662673">
    <property type="protein sequence ID" value="EAR96884.3"/>
    <property type="molecule type" value="Genomic_DNA"/>
</dbReference>
<dbReference type="AlphaFoldDB" id="Q23KF9"/>
<dbReference type="InterPro" id="IPR011992">
    <property type="entry name" value="EF-hand-dom_pair"/>
</dbReference>
<dbReference type="Proteomes" id="UP000009168">
    <property type="component" value="Unassembled WGS sequence"/>
</dbReference>
<dbReference type="InterPro" id="IPR002048">
    <property type="entry name" value="EF_hand_dom"/>
</dbReference>
<dbReference type="EMDB" id="EMD-29685"/>
<keyword evidence="3" id="KW-1185">Reference proteome</keyword>
<dbReference type="GeneID" id="7844602"/>
<dbReference type="InterPro" id="IPR052603">
    <property type="entry name" value="EFCB6"/>
</dbReference>
<dbReference type="EMDB" id="EMD-40436"/>
<dbReference type="EMDB" id="EMD-29692"/>
<dbReference type="RefSeq" id="XP_001017129.3">
    <property type="nucleotide sequence ID" value="XM_001017129.3"/>
</dbReference>
<reference evidence="6" key="3">
    <citation type="journal article" date="2024" name="Elife">
        <title>Effect of alpha-tubulin acetylation on the doublet microtubule structure.</title>
        <authorList>
            <person name="Yang S.K."/>
            <person name="Kubo S."/>
            <person name="Black C.S."/>
            <person name="Peri K."/>
            <person name="Dai D."/>
            <person name="Legal T."/>
            <person name="Valente-Paterno M."/>
            <person name="Gaertig J."/>
            <person name="Bui K.H."/>
        </authorList>
    </citation>
    <scope>STRUCTURE BY ELECTRON MICROSCOPY (4.10 ANGSTROMS)</scope>
</reference>
<dbReference type="PDB" id="8G3D">
    <property type="method" value="EM"/>
    <property type="resolution" value="3.70 A"/>
    <property type="chains" value="1L/2L/3L=1-940"/>
</dbReference>
<evidence type="ECO:0000313" key="3">
    <source>
        <dbReference type="Proteomes" id="UP000009168"/>
    </source>
</evidence>
<name>Q23KF9_TETTS</name>
<dbReference type="KEGG" id="tet:TTHERM_00193760"/>
<dbReference type="STRING" id="312017.Q23KF9"/>
<feature type="domain" description="EF-hand" evidence="1">
    <location>
        <begin position="413"/>
        <end position="439"/>
    </location>
</feature>
<dbReference type="PANTHER" id="PTHR20875">
    <property type="entry name" value="EF-HAND CALCIUM-BINDING DOMAIN-CONTAINING PROTEIN 6-RELATED"/>
    <property type="match status" value="1"/>
</dbReference>
<dbReference type="InParanoid" id="Q23KF9"/>
<organism evidence="2 3">
    <name type="scientific">Tetrahymena thermophila (strain SB210)</name>
    <dbReference type="NCBI Taxonomy" id="312017"/>
    <lineage>
        <taxon>Eukaryota</taxon>
        <taxon>Sar</taxon>
        <taxon>Alveolata</taxon>
        <taxon>Ciliophora</taxon>
        <taxon>Intramacronucleata</taxon>
        <taxon>Oligohymenophorea</taxon>
        <taxon>Hymenostomatida</taxon>
        <taxon>Tetrahymenina</taxon>
        <taxon>Tetrahymenidae</taxon>
        <taxon>Tetrahymena</taxon>
    </lineage>
</organism>
<gene>
    <name evidence="2" type="ORF">TTHERM_00193760</name>
</gene>
<sequence>MASVLAASGQNILGAGRFNISKNTITVNTDIEKLIKAEVFKKQIRIREFFYDFDRLRKGVVTEDKFRSALSMLGMHLYEKDILSLINKYKSGPDQVKYTDFCDQIDAQFFDYNLAKENLESTKSSSQISQNESAIIQQILLSIKQEIRTRRILLKQPFQDFDRTRCSHITVDQFSRVLTQLSILPNEQLFNLLIRRYIDNGNPKEVNYVKFCDDVDNVSEMLETVIKGIKPNEKVFDPNEDIVEDTKDLKLMSTLFTSKKLNFGNKQLNDVIVKIQAEVVMKRIRIREFFKDYDNLRKGVVSEQQFRRVLDVSNIKLSEQDINLLLSEFKVDNIPNGQVRYSDFCEVIDEIFTKKAIDKDPLATVTQFQPETTLPARRYYLNLTEEEKGQLRHLLNLYHKEIQNKRVLIKPHFEDFDKTKQGYISKNQFLRILNQFSLFPSEEALNLILKRYTDKGTLDEVNYYEFCRDVDIYDEGVLVSKTYADSFKNYQKPEKEFQPFIHNDIPNDIEDLLAKLRAKVKEQRLRISEFLRDFDKLRSGNITKEQLRLGLSMAKLPLSDAEFTLVIENFASTTKENNVRWKDFCDQIDSVFTQKNLEKKSATLPVFNPSTEYKYGRRGLTEQERRIAEHMKARFRQFCQATRIDIKQFFQDWDRNGRNKVTPKQFRQVLTTVNFNISDPEFNAISRMYSSEDEHDVRYVDFIRDTKVYEQHLWSSNQTKDFGAHGLDTRKRPVDANVLLEEIKNIIKINRLRVGEYFADYDPLRKGVIPTNKFRGVISQMKIDLDEEQILKLENMYILQSDPTKLDYASFLEDVNIVFTKTGLEKDPIAKPVPFEKKNAIDPRDVLTPQEEEDLHVLLLRLGEVISKHRIMFKTHFQDKDIAKSGKVSFTRFRSILDLHKLPLTDQQFKLLCKRFAHQGVEFNYIEFDEVVKKYENLYS</sequence>
<dbReference type="HOGENOM" id="CLU_013413_0_0_1"/>
<dbReference type="GO" id="GO:0005509">
    <property type="term" value="F:calcium ion binding"/>
    <property type="evidence" value="ECO:0007669"/>
    <property type="project" value="InterPro"/>
</dbReference>
<protein>
    <submittedName>
        <fullName evidence="2">EF hand protein</fullName>
    </submittedName>
</protein>
<dbReference type="eggNOG" id="ENOG502QRVM">
    <property type="taxonomic scope" value="Eukaryota"/>
</dbReference>
<evidence type="ECO:0007829" key="6">
    <source>
        <dbReference type="PDB" id="8SF7"/>
    </source>
</evidence>
<accession>Q23KF9</accession>
<dbReference type="SMART" id="SM00054">
    <property type="entry name" value="EFh"/>
    <property type="match status" value="6"/>
</dbReference>
<evidence type="ECO:0000259" key="1">
    <source>
        <dbReference type="PROSITE" id="PS50222"/>
    </source>
</evidence>
<evidence type="ECO:0007829" key="4">
    <source>
        <dbReference type="PDB" id="8G2Z"/>
    </source>
</evidence>
<dbReference type="PDB" id="8SF7">
    <property type="method" value="EM"/>
    <property type="resolution" value="4.10 A"/>
    <property type="chains" value="1L/2L/3L=1-940"/>
</dbReference>
<evidence type="ECO:0000313" key="2">
    <source>
        <dbReference type="EMBL" id="EAR96884.3"/>
    </source>
</evidence>
<keyword evidence="4 5" id="KW-0002">3D-structure</keyword>
<dbReference type="OrthoDB" id="187808at2759"/>
<dbReference type="PDB" id="8G2Z">
    <property type="method" value="EM"/>
    <property type="resolution" value="4.10 A"/>
    <property type="chains" value="1L/2L/3L=1-940"/>
</dbReference>
<reference evidence="4 5" key="2">
    <citation type="journal article" date="2023" name="Nat. Commun.">
        <title>Native doublet microtubules from Tetrahymena thermophila reveal the importance of outer junction proteins.</title>
        <authorList>
            <person name="Kubo S."/>
            <person name="Black C.S."/>
            <person name="Joachimiak E."/>
            <person name="Yang S.K."/>
            <person name="Legal T."/>
            <person name="Peri K."/>
            <person name="Khalifa A.A.Z."/>
            <person name="Ghanaeian A."/>
            <person name="McCafferty C.L."/>
            <person name="Valente-Paterno M."/>
            <person name="De Bellis C."/>
            <person name="Huynh P.M."/>
            <person name="Fan Z."/>
            <person name="Marcotte E.M."/>
            <person name="Wloga D."/>
            <person name="Bui K.H."/>
        </authorList>
    </citation>
    <scope>STRUCTURE BY ELECTRON MICROSCOPY (3.70 ANGSTROMS)</scope>
</reference>
<evidence type="ECO:0007829" key="5">
    <source>
        <dbReference type="PDB" id="8G3D"/>
    </source>
</evidence>
<dbReference type="PROSITE" id="PS50222">
    <property type="entry name" value="EF_HAND_2"/>
    <property type="match status" value="3"/>
</dbReference>
<dbReference type="PANTHER" id="PTHR20875:SF0">
    <property type="entry name" value="GH12158P"/>
    <property type="match status" value="1"/>
</dbReference>
<reference evidence="3" key="1">
    <citation type="journal article" date="2006" name="PLoS Biol.">
        <title>Macronuclear genome sequence of the ciliate Tetrahymena thermophila, a model eukaryote.</title>
        <authorList>
            <person name="Eisen J.A."/>
            <person name="Coyne R.S."/>
            <person name="Wu M."/>
            <person name="Wu D."/>
            <person name="Thiagarajan M."/>
            <person name="Wortman J.R."/>
            <person name="Badger J.H."/>
            <person name="Ren Q."/>
            <person name="Amedeo P."/>
            <person name="Jones K.M."/>
            <person name="Tallon L.J."/>
            <person name="Delcher A.L."/>
            <person name="Salzberg S.L."/>
            <person name="Silva J.C."/>
            <person name="Haas B.J."/>
            <person name="Majoros W.H."/>
            <person name="Farzad M."/>
            <person name="Carlton J.M."/>
            <person name="Smith R.K. Jr."/>
            <person name="Garg J."/>
            <person name="Pearlman R.E."/>
            <person name="Karrer K.M."/>
            <person name="Sun L."/>
            <person name="Manning G."/>
            <person name="Elde N.C."/>
            <person name="Turkewitz A.P."/>
            <person name="Asai D.J."/>
            <person name="Wilkes D.E."/>
            <person name="Wang Y."/>
            <person name="Cai H."/>
            <person name="Collins K."/>
            <person name="Stewart B.A."/>
            <person name="Lee S.R."/>
            <person name="Wilamowska K."/>
            <person name="Weinberg Z."/>
            <person name="Ruzzo W.L."/>
            <person name="Wloga D."/>
            <person name="Gaertig J."/>
            <person name="Frankel J."/>
            <person name="Tsao C.-C."/>
            <person name="Gorovsky M.A."/>
            <person name="Keeling P.J."/>
            <person name="Waller R.F."/>
            <person name="Patron N.J."/>
            <person name="Cherry J.M."/>
            <person name="Stover N.A."/>
            <person name="Krieger C.J."/>
            <person name="del Toro C."/>
            <person name="Ryder H.F."/>
            <person name="Williamson S.C."/>
            <person name="Barbeau R.A."/>
            <person name="Hamilton E.P."/>
            <person name="Orias E."/>
        </authorList>
    </citation>
    <scope>NUCLEOTIDE SEQUENCE [LARGE SCALE GENOMIC DNA]</scope>
    <source>
        <strain evidence="3">SB210</strain>
    </source>
</reference>
<proteinExistence type="evidence at protein level"/>
<feature type="domain" description="EF-hand" evidence="1">
    <location>
        <begin position="41"/>
        <end position="76"/>
    </location>
</feature>
<dbReference type="Gene3D" id="1.10.238.10">
    <property type="entry name" value="EF-hand"/>
    <property type="match status" value="8"/>
</dbReference>
<dbReference type="SUPFAM" id="SSF47473">
    <property type="entry name" value="EF-hand"/>
    <property type="match status" value="4"/>
</dbReference>